<proteinExistence type="predicted"/>
<feature type="domain" description="Nitric oxide reductase subunit B cytochrome c-like" evidence="2">
    <location>
        <begin position="53"/>
        <end position="225"/>
    </location>
</feature>
<dbReference type="InterPro" id="IPR000883">
    <property type="entry name" value="Cyt_C_Oxase_1"/>
</dbReference>
<feature type="transmembrane region" description="Helical" evidence="1">
    <location>
        <begin position="374"/>
        <end position="396"/>
    </location>
</feature>
<dbReference type="Proteomes" id="UP000006465">
    <property type="component" value="Chromosome"/>
</dbReference>
<feature type="transmembrane region" description="Helical" evidence="1">
    <location>
        <begin position="293"/>
        <end position="316"/>
    </location>
</feature>
<feature type="transmembrane region" description="Helical" evidence="1">
    <location>
        <begin position="238"/>
        <end position="258"/>
    </location>
</feature>
<name>A0AAU8PFF2_CORPS</name>
<dbReference type="PANTHER" id="PTHR10422:SF38">
    <property type="entry name" value="CYTOCHROME B SUBUNIT OF NITRIC OXIDE REDUCTASE"/>
    <property type="match status" value="1"/>
</dbReference>
<feature type="transmembrane region" description="Helical" evidence="1">
    <location>
        <begin position="423"/>
        <end position="443"/>
    </location>
</feature>
<keyword evidence="1" id="KW-1133">Transmembrane helix</keyword>
<dbReference type="SUPFAM" id="SSF81442">
    <property type="entry name" value="Cytochrome c oxidase subunit I-like"/>
    <property type="match status" value="1"/>
</dbReference>
<dbReference type="PANTHER" id="PTHR10422">
    <property type="entry name" value="CYTOCHROME C OXIDASE SUBUNIT 1"/>
    <property type="match status" value="1"/>
</dbReference>
<feature type="transmembrane region" description="Helical" evidence="1">
    <location>
        <begin position="544"/>
        <end position="566"/>
    </location>
</feature>
<feature type="transmembrane region" description="Helical" evidence="1">
    <location>
        <begin position="506"/>
        <end position="532"/>
    </location>
</feature>
<organism evidence="3 4">
    <name type="scientific">Corynebacterium pseudotuberculosis 258</name>
    <dbReference type="NCBI Taxonomy" id="1168865"/>
    <lineage>
        <taxon>Bacteria</taxon>
        <taxon>Bacillati</taxon>
        <taxon>Actinomycetota</taxon>
        <taxon>Actinomycetes</taxon>
        <taxon>Mycobacteriales</taxon>
        <taxon>Corynebacteriaceae</taxon>
        <taxon>Corynebacterium</taxon>
    </lineage>
</organism>
<keyword evidence="1" id="KW-0812">Transmembrane</keyword>
<reference evidence="3 4" key="1">
    <citation type="journal article" date="2013" name="J. Biotechnol.">
        <title>Genome sequence of Corynebacterium pseudotuberculosis biovar equi strain 258 and prediction of antigenic targets to improve biotechnological vaccine production.</title>
        <authorList>
            <person name="Soares S.C."/>
            <person name="Trost E."/>
            <person name="Ramos R.T."/>
            <person name="Carneiro A.R."/>
            <person name="Santos A.R."/>
            <person name="Pinto A.C."/>
            <person name="Barbosa E."/>
            <person name="Aburjaile F."/>
            <person name="Ali A."/>
            <person name="Diniz C.A."/>
            <person name="Hassan S.S."/>
            <person name="Fiaux K."/>
            <person name="Guimaraes L.C."/>
            <person name="Bakhtiar S.M."/>
            <person name="Pereira U."/>
            <person name="Almeida S.S."/>
            <person name="Abreu V.A."/>
            <person name="Rocha F.S."/>
            <person name="Dorella F.A."/>
            <person name="Miyoshi A."/>
            <person name="Silva A."/>
            <person name="Azevedo V."/>
            <person name="Tauch A."/>
        </authorList>
    </citation>
    <scope>NUCLEOTIDE SEQUENCE [LARGE SCALE GENOMIC DNA]</scope>
    <source>
        <strain evidence="3 4">258</strain>
    </source>
</reference>
<evidence type="ECO:0000259" key="2">
    <source>
        <dbReference type="Pfam" id="PF22085"/>
    </source>
</evidence>
<dbReference type="Gene3D" id="1.20.210.10">
    <property type="entry name" value="Cytochrome c oxidase-like, subunit I domain"/>
    <property type="match status" value="1"/>
</dbReference>
<dbReference type="GO" id="GO:0004129">
    <property type="term" value="F:cytochrome-c oxidase activity"/>
    <property type="evidence" value="ECO:0007669"/>
    <property type="project" value="InterPro"/>
</dbReference>
<accession>A0AAU8PFF2</accession>
<evidence type="ECO:0000313" key="3">
    <source>
        <dbReference type="EMBL" id="AFK15788.1"/>
    </source>
</evidence>
<dbReference type="InterPro" id="IPR036927">
    <property type="entry name" value="Cyt_c_oxase-like_su1_sf"/>
</dbReference>
<feature type="transmembrane region" description="Helical" evidence="1">
    <location>
        <begin position="614"/>
        <end position="637"/>
    </location>
</feature>
<dbReference type="KEGG" id="coe:CP258_00745"/>
<feature type="transmembrane region" description="Helical" evidence="1">
    <location>
        <begin position="692"/>
        <end position="719"/>
    </location>
</feature>
<feature type="transmembrane region" description="Helical" evidence="1">
    <location>
        <begin position="473"/>
        <end position="494"/>
    </location>
</feature>
<gene>
    <name evidence="3" type="ORF">CP258_00745</name>
</gene>
<feature type="transmembrane region" description="Helical" evidence="1">
    <location>
        <begin position="657"/>
        <end position="680"/>
    </location>
</feature>
<feature type="transmembrane region" description="Helical" evidence="1">
    <location>
        <begin position="343"/>
        <end position="362"/>
    </location>
</feature>
<dbReference type="Pfam" id="PF22085">
    <property type="entry name" value="NorB_cytochrome_c-like"/>
    <property type="match status" value="1"/>
</dbReference>
<dbReference type="EMBL" id="CP003540">
    <property type="protein sequence ID" value="AFK15788.1"/>
    <property type="molecule type" value="Genomic_DNA"/>
</dbReference>
<feature type="transmembrane region" description="Helical" evidence="1">
    <location>
        <begin position="572"/>
        <end position="594"/>
    </location>
</feature>
<dbReference type="AlphaFoldDB" id="A0AAU8PFF2"/>
<protein>
    <submittedName>
        <fullName evidence="3">Nitric-oxide reductase large subunit</fullName>
    </submittedName>
</protein>
<dbReference type="InterPro" id="IPR054309">
    <property type="entry name" value="NorB_cytochrome_c-like"/>
</dbReference>
<dbReference type="GO" id="GO:0009060">
    <property type="term" value="P:aerobic respiration"/>
    <property type="evidence" value="ECO:0007669"/>
    <property type="project" value="InterPro"/>
</dbReference>
<evidence type="ECO:0000256" key="1">
    <source>
        <dbReference type="SAM" id="Phobius"/>
    </source>
</evidence>
<dbReference type="GO" id="GO:0020037">
    <property type="term" value="F:heme binding"/>
    <property type="evidence" value="ECO:0007669"/>
    <property type="project" value="InterPro"/>
</dbReference>
<dbReference type="Pfam" id="PF00115">
    <property type="entry name" value="COX1"/>
    <property type="match status" value="1"/>
</dbReference>
<keyword evidence="1" id="KW-0472">Membrane</keyword>
<feature type="transmembrane region" description="Helical" evidence="1">
    <location>
        <begin position="751"/>
        <end position="769"/>
    </location>
</feature>
<evidence type="ECO:0000313" key="4">
    <source>
        <dbReference type="Proteomes" id="UP000006465"/>
    </source>
</evidence>
<feature type="transmembrane region" description="Helical" evidence="1">
    <location>
        <begin position="23"/>
        <end position="42"/>
    </location>
</feature>
<dbReference type="GO" id="GO:0016020">
    <property type="term" value="C:membrane"/>
    <property type="evidence" value="ECO:0007669"/>
    <property type="project" value="InterPro"/>
</dbReference>
<sequence length="772" mass="85052">MIGGSRVALLEAPQRMSSRDKRWWSALAAVIIASFVVLLWMGQQINVHKPPIPERVETAQGKVLVTKDQIINGQQVWQSIGGQQIGSVWGHGAYVAPDWTADWLHREATQILDTWAQKEGASDYAALGVEKQAALKARLKSELRTNGYQDGRIVLSDDRVAAFEANKKYYAELFANGHENYAIPKDSIKDEAAAQDMAAFFWWTSWAASTNSPGSEETYTQNWPHEQLIDNVPPTSNILWSIISFILLLAGIGGLVWYQGWKGEENETPDVTPEKDPLLGFKPTPSQRATLKYFFIVGLLFVLQIACGIIAAHYGVEGGALFGIPIDKILPYAVVRTWHTQLGIFWIATAWLATGLYVGPAVGGKEPKFQRLGVNILFGALLVVVLGSMAGEWASIMGKLGYGNPINFWLGTQGYEYVDLGRVFQIGLFIGLALWFILMWRALAPAVRKAKTVPGKIMPTPEAPLAAGTQRSLTAMLLMSCLAIAGFYGAAFGVNHETHLSIAEYWRWWVVHLWVEGFFEVFATTVIAFLFARIGLVRPAAATTSVIVSTTIFLAGGIIGTAHHLYFSGAPAHVMALGAVFSALEVVPLALIGVEAFRNLNLLKLQPWVAGYKWAIYFFVSVSFWNMLGAGVFGFLINPPISLFYVQGLNLTPLHGHTALFGVYGMLGIGLMLFCVRSLMPNANWDDRWLKWGFWGMNGGLLAMSLLSLLPLGLAQAWASMDVGLWYARSDSFLYTPVLTFIRWLRVPGDIIFAIGALAIGVFMVRLVARKK</sequence>